<reference evidence="1 2" key="1">
    <citation type="submission" date="2024-02" db="EMBL/GenBank/DDBJ databases">
        <title>High-quality chromosome-scale genome assembly of Pensacola bahiagrass (Paspalum notatum Flugge var. saurae).</title>
        <authorList>
            <person name="Vega J.M."/>
            <person name="Podio M."/>
            <person name="Orjuela J."/>
            <person name="Siena L.A."/>
            <person name="Pessino S.C."/>
            <person name="Combes M.C."/>
            <person name="Mariac C."/>
            <person name="Albertini E."/>
            <person name="Pupilli F."/>
            <person name="Ortiz J.P.A."/>
            <person name="Leblanc O."/>
        </authorList>
    </citation>
    <scope>NUCLEOTIDE SEQUENCE [LARGE SCALE GENOMIC DNA]</scope>
    <source>
        <strain evidence="1">R1</strain>
        <tissue evidence="1">Leaf</tissue>
    </source>
</reference>
<protein>
    <submittedName>
        <fullName evidence="1">Uncharacterized protein</fullName>
    </submittedName>
</protein>
<dbReference type="AlphaFoldDB" id="A0AAQ3SFZ6"/>
<dbReference type="Proteomes" id="UP001341281">
    <property type="component" value="Chromosome 01"/>
</dbReference>
<proteinExistence type="predicted"/>
<sequence length="481" mass="54330">MPFLELGKIMKRKLDMTAIPSGRFLNSCRVSSPVLEADVVAGDGEEDDEAKHGVDPVHGLEPVLLELRRHRLPPPPADVDDVEAPGHGHAAVDLAAAVLDALSVKEKKMQVALRKVTRPTVSHRLDGKQLPWLVKVAASVWNASTTPAGSCRTRLLEDTTLDAVALGGAPPPPAADLLPLSVMKLPINIFYTGDYKGYNHSDVMVTNILVWGTTALEYLIGNAKPFLELWRNSEFELWWPNQVAQYNLIGYMVRNRRHRWLRKLAAMLFCKDTLDQLWSMEPCMSSRHISSLVYDHVSQGWREYIMDTATYSTFSDSRGQRTLEREGHPELEHIINNPFDETALVWHLATDICFHTMDIPDEIWEMSRSSRQISNYLVYLLFVNPEMLMTGTRSSLFKTTYTNLKRMVQLTAIEEQELNERSVTAWINQEMQETAPGEGLIGNAFRLADELRDGRMEAGRCNVEDNQRSMGGNVVLLCKQM</sequence>
<organism evidence="1 2">
    <name type="scientific">Paspalum notatum var. saurae</name>
    <dbReference type="NCBI Taxonomy" id="547442"/>
    <lineage>
        <taxon>Eukaryota</taxon>
        <taxon>Viridiplantae</taxon>
        <taxon>Streptophyta</taxon>
        <taxon>Embryophyta</taxon>
        <taxon>Tracheophyta</taxon>
        <taxon>Spermatophyta</taxon>
        <taxon>Magnoliopsida</taxon>
        <taxon>Liliopsida</taxon>
        <taxon>Poales</taxon>
        <taxon>Poaceae</taxon>
        <taxon>PACMAD clade</taxon>
        <taxon>Panicoideae</taxon>
        <taxon>Andropogonodae</taxon>
        <taxon>Paspaleae</taxon>
        <taxon>Paspalinae</taxon>
        <taxon>Paspalum</taxon>
    </lineage>
</organism>
<keyword evidence="2" id="KW-1185">Reference proteome</keyword>
<accession>A0AAQ3SFZ6</accession>
<evidence type="ECO:0000313" key="1">
    <source>
        <dbReference type="EMBL" id="WVZ49097.1"/>
    </source>
</evidence>
<gene>
    <name evidence="1" type="ORF">U9M48_000478</name>
</gene>
<name>A0AAQ3SFZ6_PASNO</name>
<dbReference type="EMBL" id="CP144745">
    <property type="protein sequence ID" value="WVZ49097.1"/>
    <property type="molecule type" value="Genomic_DNA"/>
</dbReference>
<evidence type="ECO:0000313" key="2">
    <source>
        <dbReference type="Proteomes" id="UP001341281"/>
    </source>
</evidence>
<dbReference type="PANTHER" id="PTHR31325">
    <property type="entry name" value="OS01G0798800 PROTEIN-RELATED"/>
    <property type="match status" value="1"/>
</dbReference>